<dbReference type="AlphaFoldDB" id="A0A9W9FWM3"/>
<dbReference type="InterPro" id="IPR036291">
    <property type="entry name" value="NAD(P)-bd_dom_sf"/>
</dbReference>
<proteinExistence type="inferred from homology"/>
<dbReference type="PANTHER" id="PTHR45348">
    <property type="entry name" value="HYPOTHETICAL OXIDOREDUCTASE (EUROFUNG)"/>
    <property type="match status" value="1"/>
</dbReference>
<dbReference type="Gene3D" id="3.90.180.10">
    <property type="entry name" value="Medium-chain alcohol dehydrogenases, catalytic domain"/>
    <property type="match status" value="1"/>
</dbReference>
<dbReference type="InterPro" id="IPR013154">
    <property type="entry name" value="ADH-like_N"/>
</dbReference>
<evidence type="ECO:0000259" key="3">
    <source>
        <dbReference type="SMART" id="SM00829"/>
    </source>
</evidence>
<dbReference type="InterPro" id="IPR047122">
    <property type="entry name" value="Trans-enoyl_RdTase-like"/>
</dbReference>
<dbReference type="Pfam" id="PF08240">
    <property type="entry name" value="ADH_N"/>
    <property type="match status" value="1"/>
</dbReference>
<dbReference type="Gene3D" id="3.40.50.720">
    <property type="entry name" value="NAD(P)-binding Rossmann-like Domain"/>
    <property type="match status" value="1"/>
</dbReference>
<reference evidence="4" key="1">
    <citation type="submission" date="2022-11" db="EMBL/GenBank/DDBJ databases">
        <authorList>
            <person name="Petersen C."/>
        </authorList>
    </citation>
    <scope>NUCLEOTIDE SEQUENCE</scope>
    <source>
        <strain evidence="4">IBT 30069</strain>
    </source>
</reference>
<name>A0A9W9FWM3_9EURO</name>
<dbReference type="OrthoDB" id="10257049at2759"/>
<dbReference type="EMBL" id="JAPQKH010000003">
    <property type="protein sequence ID" value="KAJ5107802.1"/>
    <property type="molecule type" value="Genomic_DNA"/>
</dbReference>
<reference evidence="4" key="2">
    <citation type="journal article" date="2023" name="IMA Fungus">
        <title>Comparative genomic study of the Penicillium genus elucidates a diverse pangenome and 15 lateral gene transfer events.</title>
        <authorList>
            <person name="Petersen C."/>
            <person name="Sorensen T."/>
            <person name="Nielsen M.R."/>
            <person name="Sondergaard T.E."/>
            <person name="Sorensen J.L."/>
            <person name="Fitzpatrick D.A."/>
            <person name="Frisvad J.C."/>
            <person name="Nielsen K.L."/>
        </authorList>
    </citation>
    <scope>NUCLEOTIDE SEQUENCE</scope>
    <source>
        <strain evidence="4">IBT 30069</strain>
    </source>
</reference>
<dbReference type="SUPFAM" id="SSF51735">
    <property type="entry name" value="NAD(P)-binding Rossmann-fold domains"/>
    <property type="match status" value="1"/>
</dbReference>
<dbReference type="SMART" id="SM00829">
    <property type="entry name" value="PKS_ER"/>
    <property type="match status" value="1"/>
</dbReference>
<dbReference type="SUPFAM" id="SSF50129">
    <property type="entry name" value="GroES-like"/>
    <property type="match status" value="1"/>
</dbReference>
<evidence type="ECO:0000256" key="2">
    <source>
        <dbReference type="ARBA" id="ARBA00023002"/>
    </source>
</evidence>
<evidence type="ECO:0000313" key="5">
    <source>
        <dbReference type="Proteomes" id="UP001149165"/>
    </source>
</evidence>
<dbReference type="InterPro" id="IPR011032">
    <property type="entry name" value="GroES-like_sf"/>
</dbReference>
<evidence type="ECO:0000256" key="1">
    <source>
        <dbReference type="ARBA" id="ARBA00008072"/>
    </source>
</evidence>
<protein>
    <recommendedName>
        <fullName evidence="3">Enoyl reductase (ER) domain-containing protein</fullName>
    </recommendedName>
</protein>
<comment type="caution">
    <text evidence="4">The sequence shown here is derived from an EMBL/GenBank/DDBJ whole genome shotgun (WGS) entry which is preliminary data.</text>
</comment>
<dbReference type="InterPro" id="IPR013149">
    <property type="entry name" value="ADH-like_C"/>
</dbReference>
<gene>
    <name evidence="4" type="ORF">N7456_004477</name>
</gene>
<sequence>MSFVPTHHQAALISEKGSQFAITERETPKPGPGELLVKVKAAAVNPVDYYQREMGIFIEKYPAIVGSDIAGVVAETGPEMRPDAPKKGDRVIAFASAWLNAGKPDYGAFQEYVLVSQDIISFLPESFSFVEGSVFPMAAWVSWNAWLWAGIPRGYQADSSEGVLIWGAGSSMGALAVQEAKLMGFGAVYATASEKNHEYIRGLGATRVFDYKDEGVLESIVSAAREDGVKVKIGFHATGEQQVAVNVMGALKSGEGVSKMGIAPVLDPELKVPDGVETAFLLPPDDEEARRERTRWIFGDWLQTKLADGEVVASPHIKLVEGGLESTNKALDEWKAGVSCTKIVFEV</sequence>
<keyword evidence="5" id="KW-1185">Reference proteome</keyword>
<dbReference type="GO" id="GO:0016651">
    <property type="term" value="F:oxidoreductase activity, acting on NAD(P)H"/>
    <property type="evidence" value="ECO:0007669"/>
    <property type="project" value="InterPro"/>
</dbReference>
<dbReference type="Proteomes" id="UP001149165">
    <property type="component" value="Unassembled WGS sequence"/>
</dbReference>
<dbReference type="Pfam" id="PF00107">
    <property type="entry name" value="ADH_zinc_N"/>
    <property type="match status" value="1"/>
</dbReference>
<feature type="domain" description="Enoyl reductase (ER)" evidence="3">
    <location>
        <begin position="17"/>
        <end position="345"/>
    </location>
</feature>
<accession>A0A9W9FWM3</accession>
<dbReference type="InterPro" id="IPR020843">
    <property type="entry name" value="ER"/>
</dbReference>
<evidence type="ECO:0000313" key="4">
    <source>
        <dbReference type="EMBL" id="KAJ5107802.1"/>
    </source>
</evidence>
<dbReference type="PANTHER" id="PTHR45348:SF2">
    <property type="entry name" value="ZINC-TYPE ALCOHOL DEHYDROGENASE-LIKE PROTEIN C2E1P3.01"/>
    <property type="match status" value="1"/>
</dbReference>
<organism evidence="4 5">
    <name type="scientific">Penicillium angulare</name>
    <dbReference type="NCBI Taxonomy" id="116970"/>
    <lineage>
        <taxon>Eukaryota</taxon>
        <taxon>Fungi</taxon>
        <taxon>Dikarya</taxon>
        <taxon>Ascomycota</taxon>
        <taxon>Pezizomycotina</taxon>
        <taxon>Eurotiomycetes</taxon>
        <taxon>Eurotiomycetidae</taxon>
        <taxon>Eurotiales</taxon>
        <taxon>Aspergillaceae</taxon>
        <taxon>Penicillium</taxon>
    </lineage>
</organism>
<comment type="similarity">
    <text evidence="1">Belongs to the zinc-containing alcohol dehydrogenase family.</text>
</comment>
<keyword evidence="2" id="KW-0560">Oxidoreductase</keyword>
<dbReference type="CDD" id="cd08249">
    <property type="entry name" value="enoyl_reductase_like"/>
    <property type="match status" value="1"/>
</dbReference>